<gene>
    <name evidence="2" type="ORF">ACFOUW_14250</name>
</gene>
<evidence type="ECO:0000313" key="3">
    <source>
        <dbReference type="Proteomes" id="UP001595699"/>
    </source>
</evidence>
<organism evidence="2 3">
    <name type="scientific">Tenggerimyces flavus</name>
    <dbReference type="NCBI Taxonomy" id="1708749"/>
    <lineage>
        <taxon>Bacteria</taxon>
        <taxon>Bacillati</taxon>
        <taxon>Actinomycetota</taxon>
        <taxon>Actinomycetes</taxon>
        <taxon>Propionibacteriales</taxon>
        <taxon>Nocardioidaceae</taxon>
        <taxon>Tenggerimyces</taxon>
    </lineage>
</organism>
<reference evidence="3" key="1">
    <citation type="journal article" date="2019" name="Int. J. Syst. Evol. Microbiol.">
        <title>The Global Catalogue of Microorganisms (GCM) 10K type strain sequencing project: providing services to taxonomists for standard genome sequencing and annotation.</title>
        <authorList>
            <consortium name="The Broad Institute Genomics Platform"/>
            <consortium name="The Broad Institute Genome Sequencing Center for Infectious Disease"/>
            <person name="Wu L."/>
            <person name="Ma J."/>
        </authorList>
    </citation>
    <scope>NUCLEOTIDE SEQUENCE [LARGE SCALE GENOMIC DNA]</scope>
    <source>
        <strain evidence="3">CGMCC 4.7241</strain>
    </source>
</reference>
<dbReference type="Pfam" id="PF26571">
    <property type="entry name" value="VldE"/>
    <property type="match status" value="1"/>
</dbReference>
<sequence>MGSIDLVKTSLGSVKPWARSAADELVTDCPWQVWFWWGAPGRGTGDHAVGLAVDLTVHDGGTVNDPGPLRKFVGDWIAARALADHERLGLTYVIWFERIASPLSNPPWSWREYDGSNPHVDHVHLSFKTEHTYQPPEDDMPTVQEIAKAVADLDAKPYGGVAGVSLGEYIVGAGVKLDAEKQRDKGDDAQDAADQTEMRELLGQVAASLNLIHKRLNEIIPPS</sequence>
<comment type="caution">
    <text evidence="2">The sequence shown here is derived from an EMBL/GenBank/DDBJ whole genome shotgun (WGS) entry which is preliminary data.</text>
</comment>
<name>A0ABV7YED2_9ACTN</name>
<dbReference type="InterPro" id="IPR058593">
    <property type="entry name" value="ARB_07466-like_C"/>
</dbReference>
<dbReference type="Proteomes" id="UP001595699">
    <property type="component" value="Unassembled WGS sequence"/>
</dbReference>
<dbReference type="RefSeq" id="WP_205120548.1">
    <property type="nucleotide sequence ID" value="NZ_JAFBCM010000001.1"/>
</dbReference>
<protein>
    <recommendedName>
        <fullName evidence="1">ARB-07466-like C-terminal domain-containing protein</fullName>
    </recommendedName>
</protein>
<dbReference type="EMBL" id="JBHRZH010000012">
    <property type="protein sequence ID" value="MFC3762000.1"/>
    <property type="molecule type" value="Genomic_DNA"/>
</dbReference>
<proteinExistence type="predicted"/>
<feature type="domain" description="ARB-07466-like C-terminal" evidence="1">
    <location>
        <begin position="12"/>
        <end position="122"/>
    </location>
</feature>
<keyword evidence="3" id="KW-1185">Reference proteome</keyword>
<evidence type="ECO:0000313" key="2">
    <source>
        <dbReference type="EMBL" id="MFC3762000.1"/>
    </source>
</evidence>
<evidence type="ECO:0000259" key="1">
    <source>
        <dbReference type="Pfam" id="PF26571"/>
    </source>
</evidence>
<accession>A0ABV7YED2</accession>